<dbReference type="SUPFAM" id="SSF51735">
    <property type="entry name" value="NAD(P)-binding Rossmann-fold domains"/>
    <property type="match status" value="1"/>
</dbReference>
<keyword evidence="4" id="KW-1185">Reference proteome</keyword>
<dbReference type="PANTHER" id="PTHR43818">
    <property type="entry name" value="BCDNA.GH03377"/>
    <property type="match status" value="1"/>
</dbReference>
<accession>A0A7D4UMM6</accession>
<dbReference type="RefSeq" id="WP_173415887.1">
    <property type="nucleotide sequence ID" value="NZ_CP054139.1"/>
</dbReference>
<dbReference type="AlphaFoldDB" id="A0A7D4UMM6"/>
<dbReference type="Gene3D" id="3.30.360.10">
    <property type="entry name" value="Dihydrodipicolinate Reductase, domain 2"/>
    <property type="match status" value="1"/>
</dbReference>
<dbReference type="Gene3D" id="3.40.50.720">
    <property type="entry name" value="NAD(P)-binding Rossmann-like Domain"/>
    <property type="match status" value="1"/>
</dbReference>
<dbReference type="InterPro" id="IPR043906">
    <property type="entry name" value="Gfo/Idh/MocA_OxRdtase_bact_C"/>
</dbReference>
<dbReference type="InterPro" id="IPR000683">
    <property type="entry name" value="Gfo/Idh/MocA-like_OxRdtase_N"/>
</dbReference>
<feature type="domain" description="Gfo/Idh/MocA-like oxidoreductase bacterial type C-terminal" evidence="2">
    <location>
        <begin position="218"/>
        <end position="434"/>
    </location>
</feature>
<gene>
    <name evidence="3" type="ORF">HQ865_16140</name>
</gene>
<evidence type="ECO:0000313" key="3">
    <source>
        <dbReference type="EMBL" id="QKJ31221.1"/>
    </source>
</evidence>
<evidence type="ECO:0000259" key="2">
    <source>
        <dbReference type="Pfam" id="PF19051"/>
    </source>
</evidence>
<proteinExistence type="predicted"/>
<dbReference type="Proteomes" id="UP000505355">
    <property type="component" value="Chromosome"/>
</dbReference>
<name>A0A7D4UMM6_9SPHI</name>
<dbReference type="SUPFAM" id="SSF55347">
    <property type="entry name" value="Glyceraldehyde-3-phosphate dehydrogenase-like, C-terminal domain"/>
    <property type="match status" value="1"/>
</dbReference>
<dbReference type="GO" id="GO:0000166">
    <property type="term" value="F:nucleotide binding"/>
    <property type="evidence" value="ECO:0007669"/>
    <property type="project" value="InterPro"/>
</dbReference>
<dbReference type="KEGG" id="mmab:HQ865_16140"/>
<dbReference type="Pfam" id="PF19051">
    <property type="entry name" value="GFO_IDH_MocA_C2"/>
    <property type="match status" value="1"/>
</dbReference>
<dbReference type="InterPro" id="IPR036291">
    <property type="entry name" value="NAD(P)-bd_dom_sf"/>
</dbReference>
<dbReference type="PANTHER" id="PTHR43818:SF5">
    <property type="entry name" value="OXIDOREDUCTASE FAMILY PROTEIN"/>
    <property type="match status" value="1"/>
</dbReference>
<dbReference type="EMBL" id="CP054139">
    <property type="protein sequence ID" value="QKJ31221.1"/>
    <property type="molecule type" value="Genomic_DNA"/>
</dbReference>
<evidence type="ECO:0000313" key="4">
    <source>
        <dbReference type="Proteomes" id="UP000505355"/>
    </source>
</evidence>
<dbReference type="InterPro" id="IPR050463">
    <property type="entry name" value="Gfo/Idh/MocA_oxidrdct_glycsds"/>
</dbReference>
<evidence type="ECO:0000259" key="1">
    <source>
        <dbReference type="Pfam" id="PF01408"/>
    </source>
</evidence>
<sequence length="435" mass="48145">MEKEKDQAGNSAISRRKFLGSAAALSAFFIVPRHVLGGVGYLAPSDKITMGWIGAGRQGLYLQGAFLKTNEAQLVAVADVYKTKVDNFINITNKFYADAGQQSTYKGCTGYNNFTELLNRKDIDAVVIATPDHWHAAVAVRAAAAGKDIYCEKPLSLTVKEGRAMADAVRKYKRVFQTGSMQRSSGEFRQAVELIRNGYLGQIKNVKVSIGGPPVPYNLPEETLPEGLDWNLWLGPNEYVHYNRLLDPMIGDSAWGKWRDFKGLGGGDMTDWGAHMFDIVQWALDMDGTGPVSVNPPDADHQFLTYTYANGIVMTHENFGKPHSIQFNGTEGTLEIQRQKLVTTPASLATKTIGGNDKRVYFSDNHYKDFLDAIRKRSKPIADIETGHRSATVCNIGNIAYELGVPLKWDPAKERFDNDKANALLGRAMKKEWAV</sequence>
<feature type="domain" description="Gfo/Idh/MocA-like oxidoreductase N-terminal" evidence="1">
    <location>
        <begin position="50"/>
        <end position="179"/>
    </location>
</feature>
<dbReference type="Pfam" id="PF01408">
    <property type="entry name" value="GFO_IDH_MocA"/>
    <property type="match status" value="1"/>
</dbReference>
<protein>
    <submittedName>
        <fullName evidence="3">Gfo/Idh/MocA family oxidoreductase</fullName>
    </submittedName>
</protein>
<reference evidence="3 4" key="1">
    <citation type="submission" date="2020-05" db="EMBL/GenBank/DDBJ databases">
        <title>Mucilaginibacter mali sp. nov.</title>
        <authorList>
            <person name="Kim H.S."/>
            <person name="Lee K.C."/>
            <person name="Suh M.K."/>
            <person name="Kim J.-S."/>
            <person name="Han K.-I."/>
            <person name="Eom M.K."/>
            <person name="Shin Y.K."/>
            <person name="Lee J.-S."/>
        </authorList>
    </citation>
    <scope>NUCLEOTIDE SEQUENCE [LARGE SCALE GENOMIC DNA]</scope>
    <source>
        <strain evidence="3 4">G2-14</strain>
    </source>
</reference>
<organism evidence="3 4">
    <name type="scientific">Mucilaginibacter mali</name>
    <dbReference type="NCBI Taxonomy" id="2740462"/>
    <lineage>
        <taxon>Bacteria</taxon>
        <taxon>Pseudomonadati</taxon>
        <taxon>Bacteroidota</taxon>
        <taxon>Sphingobacteriia</taxon>
        <taxon>Sphingobacteriales</taxon>
        <taxon>Sphingobacteriaceae</taxon>
        <taxon>Mucilaginibacter</taxon>
    </lineage>
</organism>